<protein>
    <submittedName>
        <fullName evidence="1">Uncharacterized protein</fullName>
    </submittedName>
</protein>
<dbReference type="EMBL" id="CP002869">
    <property type="protein sequence ID" value="AEI41870.1"/>
    <property type="molecule type" value="Genomic_DNA"/>
</dbReference>
<reference evidence="1 2" key="2">
    <citation type="journal article" date="2013" name="Genome Announc.">
        <title>Genome Sequence of Growth-Improving Paenibacillus mucilaginosus Strain KNP414.</title>
        <authorList>
            <person name="Lu J.J."/>
            <person name="Wang J.F."/>
            <person name="Hu X.F."/>
        </authorList>
    </citation>
    <scope>NUCLEOTIDE SEQUENCE [LARGE SCALE GENOMIC DNA]</scope>
    <source>
        <strain evidence="1 2">KNP414</strain>
    </source>
</reference>
<reference evidence="2" key="1">
    <citation type="submission" date="2011-06" db="EMBL/GenBank/DDBJ databases">
        <title>Complete genome sequence of Paenibacillus mucilaginosus KNP414.</title>
        <authorList>
            <person name="Wang J."/>
            <person name="Hu S."/>
            <person name="Hu X."/>
            <person name="Zhang B."/>
            <person name="Dong D."/>
            <person name="Zhang S."/>
            <person name="Zhao K."/>
            <person name="Wu D."/>
        </authorList>
    </citation>
    <scope>NUCLEOTIDE SEQUENCE [LARGE SCALE GENOMIC DNA]</scope>
    <source>
        <strain evidence="2">KNP414</strain>
    </source>
</reference>
<evidence type="ECO:0000313" key="2">
    <source>
        <dbReference type="Proteomes" id="UP000006620"/>
    </source>
</evidence>
<dbReference type="KEGG" id="pms:KNP414_03312"/>
<name>F8FFF2_PAEMK</name>
<evidence type="ECO:0000313" key="1">
    <source>
        <dbReference type="EMBL" id="AEI41870.1"/>
    </source>
</evidence>
<dbReference type="AlphaFoldDB" id="F8FFF2"/>
<proteinExistence type="predicted"/>
<accession>F8FFF2</accession>
<gene>
    <name evidence="1" type="ordered locus">KNP414_03312</name>
</gene>
<sequence length="38" mass="4404">MVNNYDFYEEIVLRGVNDPSLSWIPLLNATFSPFVKLT</sequence>
<dbReference type="Proteomes" id="UP000006620">
    <property type="component" value="Chromosome"/>
</dbReference>
<dbReference type="HOGENOM" id="CLU_3330966_0_0_9"/>
<organism evidence="1 2">
    <name type="scientific">Paenibacillus mucilaginosus (strain KNP414)</name>
    <dbReference type="NCBI Taxonomy" id="1036673"/>
    <lineage>
        <taxon>Bacteria</taxon>
        <taxon>Bacillati</taxon>
        <taxon>Bacillota</taxon>
        <taxon>Bacilli</taxon>
        <taxon>Bacillales</taxon>
        <taxon>Paenibacillaceae</taxon>
        <taxon>Paenibacillus</taxon>
    </lineage>
</organism>